<dbReference type="Pfam" id="PF01042">
    <property type="entry name" value="Ribonuc_L-PSP"/>
    <property type="match status" value="1"/>
</dbReference>
<dbReference type="GO" id="GO:0005829">
    <property type="term" value="C:cytosol"/>
    <property type="evidence" value="ECO:0007669"/>
    <property type="project" value="TreeGrafter"/>
</dbReference>
<comment type="caution">
    <text evidence="2">The sequence shown here is derived from an EMBL/GenBank/DDBJ whole genome shotgun (WGS) entry which is preliminary data.</text>
</comment>
<dbReference type="RefSeq" id="WP_133799736.1">
    <property type="nucleotide sequence ID" value="NZ_SNWQ01000004.1"/>
</dbReference>
<keyword evidence="3" id="KW-1185">Reference proteome</keyword>
<evidence type="ECO:0000256" key="1">
    <source>
        <dbReference type="ARBA" id="ARBA00010552"/>
    </source>
</evidence>
<gene>
    <name evidence="2" type="ORF">EV643_10419</name>
</gene>
<dbReference type="InterPro" id="IPR035959">
    <property type="entry name" value="RutC-like_sf"/>
</dbReference>
<accession>A0A4R6KII9</accession>
<dbReference type="PANTHER" id="PTHR11803">
    <property type="entry name" value="2-IMINOBUTANOATE/2-IMINOPROPANOATE DEAMINASE RIDA"/>
    <property type="match status" value="1"/>
</dbReference>
<dbReference type="OrthoDB" id="9799840at2"/>
<dbReference type="Proteomes" id="UP000295388">
    <property type="component" value="Unassembled WGS sequence"/>
</dbReference>
<dbReference type="AlphaFoldDB" id="A0A4R6KII9"/>
<sequence length="131" mass="13468">MPTFTPLIPATAAANAAEFCYSPGLVVDGWLHISGHIGFAPDGSVPSSRAEQAENAFRAIGEVLALAGAAFSNVVSLISYHTDDVAENEDWFNPIKDSFLPEPPFPACAAIGVASLAVSGAVVEIAAVAKL</sequence>
<dbReference type="SUPFAM" id="SSF55298">
    <property type="entry name" value="YjgF-like"/>
    <property type="match status" value="1"/>
</dbReference>
<proteinExistence type="inferred from homology"/>
<protein>
    <submittedName>
        <fullName evidence="2">Enamine deaminase RidA (YjgF/YER057c/UK114 family)</fullName>
    </submittedName>
</protein>
<name>A0A4R6KII9_9ACTN</name>
<dbReference type="Gene3D" id="3.30.1330.40">
    <property type="entry name" value="RutC-like"/>
    <property type="match status" value="1"/>
</dbReference>
<dbReference type="InterPro" id="IPR006175">
    <property type="entry name" value="YjgF/YER057c/UK114"/>
</dbReference>
<evidence type="ECO:0000313" key="2">
    <source>
        <dbReference type="EMBL" id="TDO50527.1"/>
    </source>
</evidence>
<reference evidence="2 3" key="1">
    <citation type="submission" date="2019-03" db="EMBL/GenBank/DDBJ databases">
        <title>Genomic Encyclopedia of Type Strains, Phase III (KMG-III): the genomes of soil and plant-associated and newly described type strains.</title>
        <authorList>
            <person name="Whitman W."/>
        </authorList>
    </citation>
    <scope>NUCLEOTIDE SEQUENCE [LARGE SCALE GENOMIC DNA]</scope>
    <source>
        <strain evidence="2 3">VKM Ac-2527</strain>
    </source>
</reference>
<dbReference type="PANTHER" id="PTHR11803:SF58">
    <property type="entry name" value="PROTEIN HMF1-RELATED"/>
    <property type="match status" value="1"/>
</dbReference>
<comment type="similarity">
    <text evidence="1">Belongs to the RutC family.</text>
</comment>
<evidence type="ECO:0000313" key="3">
    <source>
        <dbReference type="Proteomes" id="UP000295388"/>
    </source>
</evidence>
<dbReference type="GO" id="GO:0019239">
    <property type="term" value="F:deaminase activity"/>
    <property type="evidence" value="ECO:0007669"/>
    <property type="project" value="TreeGrafter"/>
</dbReference>
<dbReference type="EMBL" id="SNWQ01000004">
    <property type="protein sequence ID" value="TDO50527.1"/>
    <property type="molecule type" value="Genomic_DNA"/>
</dbReference>
<organism evidence="2 3">
    <name type="scientific">Kribbella caucasensis</name>
    <dbReference type="NCBI Taxonomy" id="2512215"/>
    <lineage>
        <taxon>Bacteria</taxon>
        <taxon>Bacillati</taxon>
        <taxon>Actinomycetota</taxon>
        <taxon>Actinomycetes</taxon>
        <taxon>Propionibacteriales</taxon>
        <taxon>Kribbellaceae</taxon>
        <taxon>Kribbella</taxon>
    </lineage>
</organism>